<dbReference type="PANTHER" id="PTHR33755:SF5">
    <property type="entry name" value="TYPE II TOXIN-ANTITOXIN SYSTEM RELE_PARE FAMILY TOXIN"/>
    <property type="match status" value="1"/>
</dbReference>
<evidence type="ECO:0000313" key="3">
    <source>
        <dbReference type="EMBL" id="KUG22119.1"/>
    </source>
</evidence>
<keyword evidence="2" id="KW-1277">Toxin-antitoxin system</keyword>
<dbReference type="InterPro" id="IPR051803">
    <property type="entry name" value="TA_system_RelE-like_toxin"/>
</dbReference>
<dbReference type="EMBL" id="LNQE01000985">
    <property type="protein sequence ID" value="KUG22119.1"/>
    <property type="molecule type" value="Genomic_DNA"/>
</dbReference>
<name>A0A0W8FMM7_9ZZZZ</name>
<comment type="similarity">
    <text evidence="1">Belongs to the RelE toxin family.</text>
</comment>
<comment type="caution">
    <text evidence="3">The sequence shown here is derived from an EMBL/GenBank/DDBJ whole genome shotgun (WGS) entry which is preliminary data.</text>
</comment>
<organism evidence="3">
    <name type="scientific">hydrocarbon metagenome</name>
    <dbReference type="NCBI Taxonomy" id="938273"/>
    <lineage>
        <taxon>unclassified sequences</taxon>
        <taxon>metagenomes</taxon>
        <taxon>ecological metagenomes</taxon>
    </lineage>
</organism>
<dbReference type="SUPFAM" id="SSF143011">
    <property type="entry name" value="RelE-like"/>
    <property type="match status" value="1"/>
</dbReference>
<evidence type="ECO:0000256" key="2">
    <source>
        <dbReference type="ARBA" id="ARBA00022649"/>
    </source>
</evidence>
<proteinExistence type="inferred from homology"/>
<dbReference type="InterPro" id="IPR007712">
    <property type="entry name" value="RelE/ParE_toxin"/>
</dbReference>
<dbReference type="AlphaFoldDB" id="A0A0W8FMM7"/>
<protein>
    <submittedName>
        <fullName evidence="3">Death on curing protein, doc toxin</fullName>
    </submittedName>
</protein>
<dbReference type="Pfam" id="PF05016">
    <property type="entry name" value="ParE_toxin"/>
    <property type="match status" value="1"/>
</dbReference>
<evidence type="ECO:0000256" key="1">
    <source>
        <dbReference type="ARBA" id="ARBA00006226"/>
    </source>
</evidence>
<gene>
    <name evidence="3" type="ORF">ASZ90_008089</name>
</gene>
<dbReference type="InterPro" id="IPR035093">
    <property type="entry name" value="RelE/ParE_toxin_dom_sf"/>
</dbReference>
<accession>A0A0W8FMM7</accession>
<sequence>MKIIWSPLAIDRASEIAEYIALDKSAAANKWITTVFSKVEKLASSPESGRVVPEIGNEQFRELIYGNYRIIYRIEKKQVLILTIRHGKQILPIDGILA</sequence>
<reference evidence="3" key="1">
    <citation type="journal article" date="2015" name="Proc. Natl. Acad. Sci. U.S.A.">
        <title>Networks of energetic and metabolic interactions define dynamics in microbial communities.</title>
        <authorList>
            <person name="Embree M."/>
            <person name="Liu J.K."/>
            <person name="Al-Bassam M.M."/>
            <person name="Zengler K."/>
        </authorList>
    </citation>
    <scope>NUCLEOTIDE SEQUENCE</scope>
</reference>
<dbReference type="PANTHER" id="PTHR33755">
    <property type="entry name" value="TOXIN PARE1-RELATED"/>
    <property type="match status" value="1"/>
</dbReference>
<dbReference type="Gene3D" id="3.30.2310.20">
    <property type="entry name" value="RelE-like"/>
    <property type="match status" value="1"/>
</dbReference>